<dbReference type="OrthoDB" id="88184at2"/>
<keyword evidence="2 5" id="KW-0812">Transmembrane</keyword>
<dbReference type="Pfam" id="PF05105">
    <property type="entry name" value="Phage_holin_4_1"/>
    <property type="match status" value="1"/>
</dbReference>
<evidence type="ECO:0000256" key="5">
    <source>
        <dbReference type="SAM" id="Phobius"/>
    </source>
</evidence>
<reference evidence="7" key="1">
    <citation type="submission" date="2014-11" db="EMBL/GenBank/DDBJ databases">
        <authorList>
            <person name="Wibberg D."/>
        </authorList>
    </citation>
    <scope>NUCLEOTIDE SEQUENCE [LARGE SCALE GENOMIC DNA]</scope>
    <source>
        <strain evidence="7">L3</strain>
    </source>
</reference>
<feature type="transmembrane region" description="Helical" evidence="5">
    <location>
        <begin position="62"/>
        <end position="79"/>
    </location>
</feature>
<dbReference type="PATRIC" id="fig|1006576.9.peg.1149"/>
<feature type="transmembrane region" description="Helical" evidence="5">
    <location>
        <begin position="29"/>
        <end position="50"/>
    </location>
</feature>
<evidence type="ECO:0000313" key="6">
    <source>
        <dbReference type="EMBL" id="CEP78451.1"/>
    </source>
</evidence>
<dbReference type="STRING" id="1006576.DTL3_1147"/>
<feature type="transmembrane region" description="Helical" evidence="5">
    <location>
        <begin position="7"/>
        <end position="23"/>
    </location>
</feature>
<dbReference type="KEGG" id="dtn:DTL3_1147"/>
<evidence type="ECO:0000256" key="4">
    <source>
        <dbReference type="ARBA" id="ARBA00023136"/>
    </source>
</evidence>
<keyword evidence="3 5" id="KW-1133">Transmembrane helix</keyword>
<evidence type="ECO:0000256" key="2">
    <source>
        <dbReference type="ARBA" id="ARBA00022692"/>
    </source>
</evidence>
<dbReference type="EMBL" id="LN824141">
    <property type="protein sequence ID" value="CEP78451.1"/>
    <property type="molecule type" value="Genomic_DNA"/>
</dbReference>
<name>A0A0C7NKM7_DEFTU</name>
<protein>
    <submittedName>
        <fullName evidence="6">Phage holin protein</fullName>
    </submittedName>
</protein>
<organism evidence="6 7">
    <name type="scientific">Defluviitoga tunisiensis</name>
    <dbReference type="NCBI Taxonomy" id="1006576"/>
    <lineage>
        <taxon>Bacteria</taxon>
        <taxon>Thermotogati</taxon>
        <taxon>Thermotogota</taxon>
        <taxon>Thermotogae</taxon>
        <taxon>Petrotogales</taxon>
        <taxon>Petrotogaceae</taxon>
        <taxon>Defluviitoga</taxon>
    </lineage>
</organism>
<comment type="subcellular location">
    <subcellularLocation>
        <location evidence="1">Membrane</location>
        <topology evidence="1">Multi-pass membrane protein</topology>
    </subcellularLocation>
</comment>
<sequence length="139" mass="15139">MKTVWNWIQAVFTAIGGFLGWFLGELDGFLYALIAFVAIDYVTGVMCAVVDRKLSSEVGAKGIFKKVLIFVLVGVGHIIDSQVLGNGGAIRTAVIFFYLSNEGVSILENAAHIGLPIPEKLKNALEQLHGRSNEEDEKK</sequence>
<accession>A0A0C7NKM7</accession>
<dbReference type="AlphaFoldDB" id="A0A0C7NKM7"/>
<evidence type="ECO:0000256" key="3">
    <source>
        <dbReference type="ARBA" id="ARBA00022989"/>
    </source>
</evidence>
<evidence type="ECO:0000256" key="1">
    <source>
        <dbReference type="ARBA" id="ARBA00004141"/>
    </source>
</evidence>
<proteinExistence type="predicted"/>
<evidence type="ECO:0000313" key="7">
    <source>
        <dbReference type="Proteomes" id="UP000032809"/>
    </source>
</evidence>
<dbReference type="InterPro" id="IPR006480">
    <property type="entry name" value="Phage_holin_4_1"/>
</dbReference>
<dbReference type="NCBIfam" id="TIGR01593">
    <property type="entry name" value="holin_tox_secr"/>
    <property type="match status" value="1"/>
</dbReference>
<dbReference type="HOGENOM" id="CLU_125939_0_0_0"/>
<keyword evidence="4 5" id="KW-0472">Membrane</keyword>
<dbReference type="Proteomes" id="UP000032809">
    <property type="component" value="Chromosome I"/>
</dbReference>
<gene>
    <name evidence="6" type="ORF">DTL3_1147</name>
</gene>
<keyword evidence="7" id="KW-1185">Reference proteome</keyword>
<dbReference type="RefSeq" id="WP_045087899.1">
    <property type="nucleotide sequence ID" value="NZ_LN824141.1"/>
</dbReference>
<dbReference type="GO" id="GO:0016020">
    <property type="term" value="C:membrane"/>
    <property type="evidence" value="ECO:0007669"/>
    <property type="project" value="UniProtKB-SubCell"/>
</dbReference>